<reference evidence="1" key="1">
    <citation type="journal article" date="2024" name="Int. J. Syst. Evol. Microbiol.">
        <title>Turicibacter faecis sp. nov., isolated from faeces of heart failure mouse model.</title>
        <authorList>
            <person name="Imamura Y."/>
            <person name="Motooka D."/>
            <person name="Nakajima Y."/>
            <person name="Ito S."/>
            <person name="Kitakaze M."/>
            <person name="Iida T."/>
            <person name="Nakamura S."/>
        </authorList>
    </citation>
    <scope>NUCLEOTIDE SEQUENCE</scope>
    <source>
        <strain evidence="1">TC023</strain>
    </source>
</reference>
<gene>
    <name evidence="1" type="ORF">T23_04160</name>
</gene>
<protein>
    <submittedName>
        <fullName evidence="1">Uncharacterized protein</fullName>
    </submittedName>
</protein>
<dbReference type="Proteomes" id="UP001432099">
    <property type="component" value="Chromosome"/>
</dbReference>
<dbReference type="RefSeq" id="WP_262953660.1">
    <property type="nucleotide sequence ID" value="NZ_AP028127.1"/>
</dbReference>
<evidence type="ECO:0000313" key="1">
    <source>
        <dbReference type="EMBL" id="BEH90314.1"/>
    </source>
</evidence>
<name>A0ABM8ILQ2_9FIRM</name>
<accession>A0ABM8ILQ2</accession>
<proteinExistence type="predicted"/>
<evidence type="ECO:0000313" key="2">
    <source>
        <dbReference type="Proteomes" id="UP001432099"/>
    </source>
</evidence>
<organism evidence="1 2">
    <name type="scientific">Turicibacter faecis</name>
    <dbReference type="NCBI Taxonomy" id="2963365"/>
    <lineage>
        <taxon>Bacteria</taxon>
        <taxon>Bacillati</taxon>
        <taxon>Bacillota</taxon>
        <taxon>Erysipelotrichia</taxon>
        <taxon>Erysipelotrichales</taxon>
        <taxon>Turicibacteraceae</taxon>
        <taxon>Turicibacter</taxon>
    </lineage>
</organism>
<sequence length="121" mass="14028">MSIKNISCVYHSKELFIEKNSLPENQVPKIIHSQEMMDEFIFGFIHSENRKVELPGSKPDYAIKIATKQKNIWWLENFIWINQDQIITSNNNDLEKNEGTLYKKGTGIYHTINSILSEGGL</sequence>
<dbReference type="EMBL" id="AP028127">
    <property type="protein sequence ID" value="BEH90314.1"/>
    <property type="molecule type" value="Genomic_DNA"/>
</dbReference>
<keyword evidence="2" id="KW-1185">Reference proteome</keyword>